<organism evidence="1 2">
    <name type="scientific">Vibrio stylophorae</name>
    <dbReference type="NCBI Taxonomy" id="659351"/>
    <lineage>
        <taxon>Bacteria</taxon>
        <taxon>Pseudomonadati</taxon>
        <taxon>Pseudomonadota</taxon>
        <taxon>Gammaproteobacteria</taxon>
        <taxon>Vibrionales</taxon>
        <taxon>Vibrionaceae</taxon>
        <taxon>Vibrio</taxon>
    </lineage>
</organism>
<evidence type="ECO:0000313" key="1">
    <source>
        <dbReference type="EMBL" id="CAH0535242.1"/>
    </source>
</evidence>
<evidence type="ECO:0008006" key="3">
    <source>
        <dbReference type="Google" id="ProtNLM"/>
    </source>
</evidence>
<name>A0ABN8DV81_9VIBR</name>
<dbReference type="Proteomes" id="UP000838672">
    <property type="component" value="Unassembled WGS sequence"/>
</dbReference>
<dbReference type="Pfam" id="PF11173">
    <property type="entry name" value="DUF2960"/>
    <property type="match status" value="1"/>
</dbReference>
<reference evidence="1" key="1">
    <citation type="submission" date="2021-11" db="EMBL/GenBank/DDBJ databases">
        <authorList>
            <person name="Rodrigo-Torres L."/>
            <person name="Arahal R. D."/>
            <person name="Lucena T."/>
        </authorList>
    </citation>
    <scope>NUCLEOTIDE SEQUENCE</scope>
    <source>
        <strain evidence="1">CECT 7929</strain>
    </source>
</reference>
<dbReference type="EMBL" id="CAKLDI010000002">
    <property type="protein sequence ID" value="CAH0535242.1"/>
    <property type="molecule type" value="Genomic_DNA"/>
</dbReference>
<dbReference type="InterPro" id="IPR021343">
    <property type="entry name" value="DUF2960"/>
</dbReference>
<gene>
    <name evidence="1" type="ORF">VST7929_02886</name>
</gene>
<accession>A0ABN8DV81</accession>
<proteinExistence type="predicted"/>
<comment type="caution">
    <text evidence="1">The sequence shown here is derived from an EMBL/GenBank/DDBJ whole genome shotgun (WGS) entry which is preliminary data.</text>
</comment>
<evidence type="ECO:0000313" key="2">
    <source>
        <dbReference type="Proteomes" id="UP000838672"/>
    </source>
</evidence>
<sequence length="80" mass="9250">MARLLTYTYKGETKTMPYSFTQFRTAHEAAAAAEGINIEKFLQTERQLEQMADGKAVKNHRDSYFQKLGFSQIRLLKSQD</sequence>
<dbReference type="RefSeq" id="WP_237468109.1">
    <property type="nucleotide sequence ID" value="NZ_CAKLDI010000002.1"/>
</dbReference>
<protein>
    <recommendedName>
        <fullName evidence="3">DUF2960 domain-containing protein</fullName>
    </recommendedName>
</protein>
<keyword evidence="2" id="KW-1185">Reference proteome</keyword>